<organism evidence="1 2">
    <name type="scientific">Rangifer tarandus platyrhynchus</name>
    <name type="common">Svalbard reindeer</name>
    <dbReference type="NCBI Taxonomy" id="3082113"/>
    <lineage>
        <taxon>Eukaryota</taxon>
        <taxon>Metazoa</taxon>
        <taxon>Chordata</taxon>
        <taxon>Craniata</taxon>
        <taxon>Vertebrata</taxon>
        <taxon>Euteleostomi</taxon>
        <taxon>Mammalia</taxon>
        <taxon>Eutheria</taxon>
        <taxon>Laurasiatheria</taxon>
        <taxon>Artiodactyla</taxon>
        <taxon>Ruminantia</taxon>
        <taxon>Pecora</taxon>
        <taxon>Cervidae</taxon>
        <taxon>Odocoileinae</taxon>
        <taxon>Rangifer</taxon>
    </lineage>
</organism>
<protein>
    <submittedName>
        <fullName evidence="1">Uncharacterized protein</fullName>
    </submittedName>
</protein>
<proteinExistence type="predicted"/>
<reference evidence="1" key="1">
    <citation type="submission" date="2023-04" db="EMBL/GenBank/DDBJ databases">
        <authorList>
            <consortium name="ELIXIR-Norway"/>
        </authorList>
    </citation>
    <scope>NUCLEOTIDE SEQUENCE [LARGE SCALE GENOMIC DNA]</scope>
</reference>
<accession>A0ABN8ZB74</accession>
<sequence length="104" mass="11918">MSPTPNVGFYNTAVLYGLGLHWEWTLPHSFQTGIPWRVTFWVPSHWVREVHSCSHGLLPPLPVPSPVNAFVYLCVCVCVCARARVRAYALIFWSLKHLNKEFLP</sequence>
<dbReference type="EMBL" id="OX459939">
    <property type="protein sequence ID" value="CAI9170226.1"/>
    <property type="molecule type" value="Genomic_DNA"/>
</dbReference>
<name>A0ABN8ZB74_RANTA</name>
<evidence type="ECO:0000313" key="1">
    <source>
        <dbReference type="EMBL" id="CAI9170226.1"/>
    </source>
</evidence>
<evidence type="ECO:0000313" key="2">
    <source>
        <dbReference type="Proteomes" id="UP001176941"/>
    </source>
</evidence>
<keyword evidence="2" id="KW-1185">Reference proteome</keyword>
<dbReference type="Proteomes" id="UP001176941">
    <property type="component" value="Chromosome 3"/>
</dbReference>
<gene>
    <name evidence="1" type="ORF">MRATA1EN1_LOCUS19188</name>
</gene>